<gene>
    <name evidence="1" type="ORF">LLUT_LOCUS3218</name>
</gene>
<proteinExistence type="predicted"/>
<evidence type="ECO:0000313" key="2">
    <source>
        <dbReference type="Proteomes" id="UP001497480"/>
    </source>
</evidence>
<dbReference type="Proteomes" id="UP001497480">
    <property type="component" value="Unassembled WGS sequence"/>
</dbReference>
<reference evidence="1 2" key="1">
    <citation type="submission" date="2024-03" db="EMBL/GenBank/DDBJ databases">
        <authorList>
            <person name="Martinez-Hernandez J."/>
        </authorList>
    </citation>
    <scope>NUCLEOTIDE SEQUENCE [LARGE SCALE GENOMIC DNA]</scope>
</reference>
<dbReference type="AlphaFoldDB" id="A0AAV1VYU5"/>
<accession>A0AAV1VYU5</accession>
<comment type="caution">
    <text evidence="1">The sequence shown here is derived from an EMBL/GenBank/DDBJ whole genome shotgun (WGS) entry which is preliminary data.</text>
</comment>
<keyword evidence="2" id="KW-1185">Reference proteome</keyword>
<organism evidence="1 2">
    <name type="scientific">Lupinus luteus</name>
    <name type="common">European yellow lupine</name>
    <dbReference type="NCBI Taxonomy" id="3873"/>
    <lineage>
        <taxon>Eukaryota</taxon>
        <taxon>Viridiplantae</taxon>
        <taxon>Streptophyta</taxon>
        <taxon>Embryophyta</taxon>
        <taxon>Tracheophyta</taxon>
        <taxon>Spermatophyta</taxon>
        <taxon>Magnoliopsida</taxon>
        <taxon>eudicotyledons</taxon>
        <taxon>Gunneridae</taxon>
        <taxon>Pentapetalae</taxon>
        <taxon>rosids</taxon>
        <taxon>fabids</taxon>
        <taxon>Fabales</taxon>
        <taxon>Fabaceae</taxon>
        <taxon>Papilionoideae</taxon>
        <taxon>50 kb inversion clade</taxon>
        <taxon>genistoids sensu lato</taxon>
        <taxon>core genistoids</taxon>
        <taxon>Genisteae</taxon>
        <taxon>Lupinus</taxon>
    </lineage>
</organism>
<evidence type="ECO:0000313" key="1">
    <source>
        <dbReference type="EMBL" id="CAL0302158.1"/>
    </source>
</evidence>
<dbReference type="EMBL" id="CAXHTB010000002">
    <property type="protein sequence ID" value="CAL0302158.1"/>
    <property type="molecule type" value="Genomic_DNA"/>
</dbReference>
<sequence>MSDITALAKDKAYARISLDDISIHQVVRLTIPTGKYEQLNTRFRVVYHRILAT</sequence>
<protein>
    <submittedName>
        <fullName evidence="1">Uncharacterized protein</fullName>
    </submittedName>
</protein>
<name>A0AAV1VYU5_LUPLU</name>